<name>A0A4T3EY25_9SPHN</name>
<sequence length="195" mass="22121">MADNEQECQRRKRAKKPLDAAQLRDLALSYVARYATSAAKLERYLKRKLRERGWEDEENPPDIAGLTARYSELGYIDDKGFARSKSAILLRRGYGARRVGQVLGQDGIAPEIRDEVAPGEAELRHAALAMAQKRRFGPFGVQALDRDKREKQVAAMLRAGHTLDFARQMVDAASVEAAEEWAHELDEEESRDDHW</sequence>
<keyword evidence="2" id="KW-1185">Reference proteome</keyword>
<gene>
    <name evidence="1" type="ORF">E5222_11935</name>
</gene>
<organism evidence="1 2">
    <name type="scientific">Alteraurantiacibacter aquimixticola</name>
    <dbReference type="NCBI Taxonomy" id="2489173"/>
    <lineage>
        <taxon>Bacteria</taxon>
        <taxon>Pseudomonadati</taxon>
        <taxon>Pseudomonadota</taxon>
        <taxon>Alphaproteobacteria</taxon>
        <taxon>Sphingomonadales</taxon>
        <taxon>Erythrobacteraceae</taxon>
        <taxon>Alteraurantiacibacter</taxon>
    </lineage>
</organism>
<protein>
    <submittedName>
        <fullName evidence="1">Uncharacterized protein</fullName>
    </submittedName>
</protein>
<accession>A0A4T3EY25</accession>
<reference evidence="1 2" key="1">
    <citation type="submission" date="2019-04" db="EMBL/GenBank/DDBJ databases">
        <title>Altererythrobacter aquimixticola sp. nov., isolated from sediment of junction between the ocean and a freshwater spring.</title>
        <authorList>
            <person name="Yoon J.-H."/>
        </authorList>
    </citation>
    <scope>NUCLEOTIDE SEQUENCE [LARGE SCALE GENOMIC DNA]</scope>
    <source>
        <strain evidence="1 2">SSKS-13</strain>
    </source>
</reference>
<dbReference type="RefSeq" id="WP_136694025.1">
    <property type="nucleotide sequence ID" value="NZ_SSHH01000003.1"/>
</dbReference>
<dbReference type="Proteomes" id="UP000309389">
    <property type="component" value="Unassembled WGS sequence"/>
</dbReference>
<evidence type="ECO:0000313" key="1">
    <source>
        <dbReference type="EMBL" id="TIX49548.1"/>
    </source>
</evidence>
<comment type="caution">
    <text evidence="1">The sequence shown here is derived from an EMBL/GenBank/DDBJ whole genome shotgun (WGS) entry which is preliminary data.</text>
</comment>
<dbReference type="EMBL" id="SSHH01000003">
    <property type="protein sequence ID" value="TIX49548.1"/>
    <property type="molecule type" value="Genomic_DNA"/>
</dbReference>
<evidence type="ECO:0000313" key="2">
    <source>
        <dbReference type="Proteomes" id="UP000309389"/>
    </source>
</evidence>
<proteinExistence type="predicted"/>
<dbReference type="OrthoDB" id="7432442at2"/>
<dbReference type="AlphaFoldDB" id="A0A4T3EY25"/>